<evidence type="ECO:0000313" key="2">
    <source>
        <dbReference type="Proteomes" id="UP000824073"/>
    </source>
</evidence>
<reference evidence="1" key="2">
    <citation type="journal article" date="2021" name="PeerJ">
        <title>Extensive microbial diversity within the chicken gut microbiome revealed by metagenomics and culture.</title>
        <authorList>
            <person name="Gilroy R."/>
            <person name="Ravi A."/>
            <person name="Getino M."/>
            <person name="Pursley I."/>
            <person name="Horton D.L."/>
            <person name="Alikhan N.F."/>
            <person name="Baker D."/>
            <person name="Gharbi K."/>
            <person name="Hall N."/>
            <person name="Watson M."/>
            <person name="Adriaenssens E.M."/>
            <person name="Foster-Nyarko E."/>
            <person name="Jarju S."/>
            <person name="Secka A."/>
            <person name="Antonio M."/>
            <person name="Oren A."/>
            <person name="Chaudhuri R.R."/>
            <person name="La Ragione R."/>
            <person name="Hildebrand F."/>
            <person name="Pallen M.J."/>
        </authorList>
    </citation>
    <scope>NUCLEOTIDE SEQUENCE</scope>
    <source>
        <strain evidence="1">CHK191-8634</strain>
    </source>
</reference>
<dbReference type="AlphaFoldDB" id="A0A9D1IVN2"/>
<proteinExistence type="predicted"/>
<name>A0A9D1IVN2_9CLOT</name>
<dbReference type="InterPro" id="IPR010982">
    <property type="entry name" value="Lambda_DNA-bd_dom_sf"/>
</dbReference>
<comment type="caution">
    <text evidence="1">The sequence shown here is derived from an EMBL/GenBank/DDBJ whole genome shotgun (WGS) entry which is preliminary data.</text>
</comment>
<evidence type="ECO:0000313" key="1">
    <source>
        <dbReference type="EMBL" id="HIU43980.1"/>
    </source>
</evidence>
<protein>
    <submittedName>
        <fullName evidence="1">XRE family transcriptional regulator</fullName>
    </submittedName>
</protein>
<organism evidence="1 2">
    <name type="scientific">Candidatus Ventrousia excrementavium</name>
    <dbReference type="NCBI Taxonomy" id="2840961"/>
    <lineage>
        <taxon>Bacteria</taxon>
        <taxon>Bacillati</taxon>
        <taxon>Bacillota</taxon>
        <taxon>Clostridia</taxon>
        <taxon>Eubacteriales</taxon>
        <taxon>Clostridiaceae</taxon>
        <taxon>Clostridiaceae incertae sedis</taxon>
        <taxon>Candidatus Ventrousia</taxon>
    </lineage>
</organism>
<accession>A0A9D1IVN2</accession>
<dbReference type="GO" id="GO:0003677">
    <property type="term" value="F:DNA binding"/>
    <property type="evidence" value="ECO:0007669"/>
    <property type="project" value="InterPro"/>
</dbReference>
<gene>
    <name evidence="1" type="ORF">IAB67_06760</name>
</gene>
<sequence>MKNTQELEHQIQHGKNPSLLGADDFTVPNLAVYLNKLLHDRNASVQDVVMGCNLDRSYGYQLFNGTRRPTRNFLLRLAILLKLGMEETQRLLKIAGRQPLYARDRRDAAVLYALTHGLTVEKTDALLESLGEGTLL</sequence>
<dbReference type="Proteomes" id="UP000824073">
    <property type="component" value="Unassembled WGS sequence"/>
</dbReference>
<dbReference type="EMBL" id="DVMR01000052">
    <property type="protein sequence ID" value="HIU43980.1"/>
    <property type="molecule type" value="Genomic_DNA"/>
</dbReference>
<reference evidence="1" key="1">
    <citation type="submission" date="2020-10" db="EMBL/GenBank/DDBJ databases">
        <authorList>
            <person name="Gilroy R."/>
        </authorList>
    </citation>
    <scope>NUCLEOTIDE SEQUENCE</scope>
    <source>
        <strain evidence="1">CHK191-8634</strain>
    </source>
</reference>
<dbReference type="SUPFAM" id="SSF47413">
    <property type="entry name" value="lambda repressor-like DNA-binding domains"/>
    <property type="match status" value="1"/>
</dbReference>